<reference evidence="2" key="1">
    <citation type="submission" date="2022-07" db="EMBL/GenBank/DDBJ databases">
        <title>Phylogenomic reconstructions and comparative analyses of Kickxellomycotina fungi.</title>
        <authorList>
            <person name="Reynolds N.K."/>
            <person name="Stajich J.E."/>
            <person name="Barry K."/>
            <person name="Grigoriev I.V."/>
            <person name="Crous P."/>
            <person name="Smith M.E."/>
        </authorList>
    </citation>
    <scope>NUCLEOTIDE SEQUENCE</scope>
    <source>
        <strain evidence="2">NRRL 1566</strain>
    </source>
</reference>
<gene>
    <name evidence="2" type="ORF">IWW36_005461</name>
</gene>
<dbReference type="OrthoDB" id="445362at2759"/>
<sequence>MAQEEPSARSGPSQDITDATQKTASSAQTMSPPSLKRAASSRFSMLLEKSVDYTAYRQECSRQRLQQPPHFESLSDAEDELKSVLHDPTFEQPDTDGLVAAENVALVVDWFTNALVR</sequence>
<comment type="caution">
    <text evidence="2">The sequence shown here is derived from an EMBL/GenBank/DDBJ whole genome shotgun (WGS) entry which is preliminary data.</text>
</comment>
<accession>A0A9W8I353</accession>
<proteinExistence type="predicted"/>
<keyword evidence="3" id="KW-1185">Reference proteome</keyword>
<dbReference type="Proteomes" id="UP001139887">
    <property type="component" value="Unassembled WGS sequence"/>
</dbReference>
<dbReference type="EMBL" id="JANBUW010001318">
    <property type="protein sequence ID" value="KAJ2843710.1"/>
    <property type="molecule type" value="Genomic_DNA"/>
</dbReference>
<feature type="region of interest" description="Disordered" evidence="1">
    <location>
        <begin position="1"/>
        <end position="38"/>
    </location>
</feature>
<organism evidence="2 3">
    <name type="scientific">Coemansia brasiliensis</name>
    <dbReference type="NCBI Taxonomy" id="2650707"/>
    <lineage>
        <taxon>Eukaryota</taxon>
        <taxon>Fungi</taxon>
        <taxon>Fungi incertae sedis</taxon>
        <taxon>Zoopagomycota</taxon>
        <taxon>Kickxellomycotina</taxon>
        <taxon>Kickxellomycetes</taxon>
        <taxon>Kickxellales</taxon>
        <taxon>Kickxellaceae</taxon>
        <taxon>Coemansia</taxon>
    </lineage>
</organism>
<protein>
    <submittedName>
        <fullName evidence="2">Uncharacterized protein</fullName>
    </submittedName>
</protein>
<name>A0A9W8I353_9FUNG</name>
<feature type="non-terminal residue" evidence="2">
    <location>
        <position position="117"/>
    </location>
</feature>
<dbReference type="AlphaFoldDB" id="A0A9W8I353"/>
<feature type="compositionally biased region" description="Polar residues" evidence="1">
    <location>
        <begin position="10"/>
        <end position="32"/>
    </location>
</feature>
<evidence type="ECO:0000256" key="1">
    <source>
        <dbReference type="SAM" id="MobiDB-lite"/>
    </source>
</evidence>
<evidence type="ECO:0000313" key="3">
    <source>
        <dbReference type="Proteomes" id="UP001139887"/>
    </source>
</evidence>
<evidence type="ECO:0000313" key="2">
    <source>
        <dbReference type="EMBL" id="KAJ2843710.1"/>
    </source>
</evidence>